<protein>
    <submittedName>
        <fullName evidence="1">Uncharacterized protein</fullName>
    </submittedName>
</protein>
<sequence>MSRGIVHIREQLFGSDYTQVFRFDETSILKRLGAKAAKNYSKKASEMGGAIIAYPNRVHINIGKFYISDPTNRFVESYIIGGAADDEGHFTQAFNEAGDFKVYLELDPRVARQRTDNEQRAEAARLLRQNYASARNTAWLHAMYRLGHALDRNNPYGHLPEPAPRDHQVTITTWSDEGPARDEWAAEWDAWAEEHLRGGWHFDVGVNRTSFVSQSLSEATAVKLRWG</sequence>
<dbReference type="RefSeq" id="WP_238222038.1">
    <property type="nucleotide sequence ID" value="NZ_BAAADH010000020.1"/>
</dbReference>
<organism evidence="1 2">
    <name type="scientific">Methylorubrum aminovorans</name>
    <dbReference type="NCBI Taxonomy" id="269069"/>
    <lineage>
        <taxon>Bacteria</taxon>
        <taxon>Pseudomonadati</taxon>
        <taxon>Pseudomonadota</taxon>
        <taxon>Alphaproteobacteria</taxon>
        <taxon>Hyphomicrobiales</taxon>
        <taxon>Methylobacteriaceae</taxon>
        <taxon>Methylorubrum</taxon>
    </lineage>
</organism>
<dbReference type="EMBL" id="BPRC01000001">
    <property type="protein sequence ID" value="GJE63239.1"/>
    <property type="molecule type" value="Genomic_DNA"/>
</dbReference>
<reference evidence="1" key="1">
    <citation type="journal article" date="2021" name="Front. Microbiol.">
        <title>Comprehensive Comparative Genomics and Phenotyping of Methylobacterium Species.</title>
        <authorList>
            <person name="Alessa O."/>
            <person name="Ogura Y."/>
            <person name="Fujitani Y."/>
            <person name="Takami H."/>
            <person name="Hayashi T."/>
            <person name="Sahin N."/>
            <person name="Tani A."/>
        </authorList>
    </citation>
    <scope>NUCLEOTIDE SEQUENCE</scope>
    <source>
        <strain evidence="1">NBRC 15686</strain>
    </source>
</reference>
<evidence type="ECO:0000313" key="2">
    <source>
        <dbReference type="Proteomes" id="UP001055039"/>
    </source>
</evidence>
<gene>
    <name evidence="1" type="ORF">LNAOJCKE_0433</name>
</gene>
<keyword evidence="2" id="KW-1185">Reference proteome</keyword>
<accession>A0ABQ4U714</accession>
<name>A0ABQ4U714_9HYPH</name>
<comment type="caution">
    <text evidence="1">The sequence shown here is derived from an EMBL/GenBank/DDBJ whole genome shotgun (WGS) entry which is preliminary data.</text>
</comment>
<reference evidence="1" key="2">
    <citation type="submission" date="2021-08" db="EMBL/GenBank/DDBJ databases">
        <authorList>
            <person name="Tani A."/>
            <person name="Ola A."/>
            <person name="Ogura Y."/>
            <person name="Katsura K."/>
            <person name="Hayashi T."/>
        </authorList>
    </citation>
    <scope>NUCLEOTIDE SEQUENCE</scope>
    <source>
        <strain evidence="1">NBRC 15686</strain>
    </source>
</reference>
<proteinExistence type="predicted"/>
<evidence type="ECO:0000313" key="1">
    <source>
        <dbReference type="EMBL" id="GJE63239.1"/>
    </source>
</evidence>
<dbReference type="Proteomes" id="UP001055039">
    <property type="component" value="Unassembled WGS sequence"/>
</dbReference>